<sequence>MKFFSGLLTCAAFTATLVSAVPVDGGDALAARAPPNPALASNLINSLNLVGQATGTVIGSLANFNSASTMGQAYTIVNQLNGLDRGLRNANDNAMRIPPGLDYATAVRVVSTLQRTMPGIGDLLNKSIPAKNNAFRTFPVVSGQVTQVQNSIRSDAILVLNTIQARVPQPLKTQIQGLKDQLQRRLV</sequence>
<evidence type="ECO:0000313" key="2">
    <source>
        <dbReference type="Proteomes" id="UP000308600"/>
    </source>
</evidence>
<keyword evidence="2" id="KW-1185">Reference proteome</keyword>
<gene>
    <name evidence="1" type="ORF">BDN72DRAFT_128874</name>
</gene>
<organism evidence="1 2">
    <name type="scientific">Pluteus cervinus</name>
    <dbReference type="NCBI Taxonomy" id="181527"/>
    <lineage>
        <taxon>Eukaryota</taxon>
        <taxon>Fungi</taxon>
        <taxon>Dikarya</taxon>
        <taxon>Basidiomycota</taxon>
        <taxon>Agaricomycotina</taxon>
        <taxon>Agaricomycetes</taxon>
        <taxon>Agaricomycetidae</taxon>
        <taxon>Agaricales</taxon>
        <taxon>Pluteineae</taxon>
        <taxon>Pluteaceae</taxon>
        <taxon>Pluteus</taxon>
    </lineage>
</organism>
<evidence type="ECO:0000313" key="1">
    <source>
        <dbReference type="EMBL" id="TFK66861.1"/>
    </source>
</evidence>
<protein>
    <submittedName>
        <fullName evidence="1">Uncharacterized protein</fullName>
    </submittedName>
</protein>
<proteinExistence type="predicted"/>
<dbReference type="Proteomes" id="UP000308600">
    <property type="component" value="Unassembled WGS sequence"/>
</dbReference>
<name>A0ACD3AMA6_9AGAR</name>
<dbReference type="EMBL" id="ML208392">
    <property type="protein sequence ID" value="TFK66861.1"/>
    <property type="molecule type" value="Genomic_DNA"/>
</dbReference>
<reference evidence="1 2" key="1">
    <citation type="journal article" date="2019" name="Nat. Ecol. Evol.">
        <title>Megaphylogeny resolves global patterns of mushroom evolution.</title>
        <authorList>
            <person name="Varga T."/>
            <person name="Krizsan K."/>
            <person name="Foldi C."/>
            <person name="Dima B."/>
            <person name="Sanchez-Garcia M."/>
            <person name="Sanchez-Ramirez S."/>
            <person name="Szollosi G.J."/>
            <person name="Szarkandi J.G."/>
            <person name="Papp V."/>
            <person name="Albert L."/>
            <person name="Andreopoulos W."/>
            <person name="Angelini C."/>
            <person name="Antonin V."/>
            <person name="Barry K.W."/>
            <person name="Bougher N.L."/>
            <person name="Buchanan P."/>
            <person name="Buyck B."/>
            <person name="Bense V."/>
            <person name="Catcheside P."/>
            <person name="Chovatia M."/>
            <person name="Cooper J."/>
            <person name="Damon W."/>
            <person name="Desjardin D."/>
            <person name="Finy P."/>
            <person name="Geml J."/>
            <person name="Haridas S."/>
            <person name="Hughes K."/>
            <person name="Justo A."/>
            <person name="Karasinski D."/>
            <person name="Kautmanova I."/>
            <person name="Kiss B."/>
            <person name="Kocsube S."/>
            <person name="Kotiranta H."/>
            <person name="LaButti K.M."/>
            <person name="Lechner B.E."/>
            <person name="Liimatainen K."/>
            <person name="Lipzen A."/>
            <person name="Lukacs Z."/>
            <person name="Mihaltcheva S."/>
            <person name="Morgado L.N."/>
            <person name="Niskanen T."/>
            <person name="Noordeloos M.E."/>
            <person name="Ohm R.A."/>
            <person name="Ortiz-Santana B."/>
            <person name="Ovrebo C."/>
            <person name="Racz N."/>
            <person name="Riley R."/>
            <person name="Savchenko A."/>
            <person name="Shiryaev A."/>
            <person name="Soop K."/>
            <person name="Spirin V."/>
            <person name="Szebenyi C."/>
            <person name="Tomsovsky M."/>
            <person name="Tulloss R.E."/>
            <person name="Uehling J."/>
            <person name="Grigoriev I.V."/>
            <person name="Vagvolgyi C."/>
            <person name="Papp T."/>
            <person name="Martin F.M."/>
            <person name="Miettinen O."/>
            <person name="Hibbett D.S."/>
            <person name="Nagy L.G."/>
        </authorList>
    </citation>
    <scope>NUCLEOTIDE SEQUENCE [LARGE SCALE GENOMIC DNA]</scope>
    <source>
        <strain evidence="1 2">NL-1719</strain>
    </source>
</reference>
<accession>A0ACD3AMA6</accession>